<dbReference type="RefSeq" id="WP_070178561.1">
    <property type="nucleotide sequence ID" value="NZ_BMJR01000013.1"/>
</dbReference>
<evidence type="ECO:0000313" key="4">
    <source>
        <dbReference type="EMBL" id="OFI32316.1"/>
    </source>
</evidence>
<name>A0A1E8F966_9ALTE</name>
<evidence type="ECO:0000256" key="2">
    <source>
        <dbReference type="SAM" id="SignalP"/>
    </source>
</evidence>
<dbReference type="Proteomes" id="UP000176037">
    <property type="component" value="Unassembled WGS sequence"/>
</dbReference>
<evidence type="ECO:0000313" key="5">
    <source>
        <dbReference type="Proteomes" id="UP000176037"/>
    </source>
</evidence>
<sequence>MKYCKHAAVAALAILFSSAAAAEAPSYDYVQLGYSAGEYGDLEVFDLGGFEVEGSYEVGANLFITGKYRDADDSAQGYTFDESYWQAGVGYRFNYRPDLVFDARLYYNQVDFDLHDSEEYLSADANFFSLAGNARYQVLEDVEVYGGVEWQRWPEGGYQTGIRGGAQYAFGKANAFAVGIEYSHFSDSEWCKLFARYSF</sequence>
<dbReference type="InterPro" id="IPR027385">
    <property type="entry name" value="Beta-barrel_OMP"/>
</dbReference>
<dbReference type="Pfam" id="PF13505">
    <property type="entry name" value="OMP_b-brl"/>
    <property type="match status" value="1"/>
</dbReference>
<feature type="chain" id="PRO_5009213970" description="Outer membrane protein beta-barrel domain-containing protein" evidence="2">
    <location>
        <begin position="22"/>
        <end position="199"/>
    </location>
</feature>
<proteinExistence type="predicted"/>
<dbReference type="SUPFAM" id="SSF56935">
    <property type="entry name" value="Porins"/>
    <property type="match status" value="1"/>
</dbReference>
<evidence type="ECO:0000259" key="3">
    <source>
        <dbReference type="Pfam" id="PF13505"/>
    </source>
</evidence>
<keyword evidence="1 2" id="KW-0732">Signal</keyword>
<gene>
    <name evidence="4" type="ORF">BFC17_07645</name>
</gene>
<dbReference type="AlphaFoldDB" id="A0A1E8F966"/>
<organism evidence="4 5">
    <name type="scientific">Alteromonas lipolytica</name>
    <dbReference type="NCBI Taxonomy" id="1856405"/>
    <lineage>
        <taxon>Bacteria</taxon>
        <taxon>Pseudomonadati</taxon>
        <taxon>Pseudomonadota</taxon>
        <taxon>Gammaproteobacteria</taxon>
        <taxon>Alteromonadales</taxon>
        <taxon>Alteromonadaceae</taxon>
        <taxon>Alteromonas/Salinimonas group</taxon>
        <taxon>Alteromonas</taxon>
    </lineage>
</organism>
<feature type="signal peptide" evidence="2">
    <location>
        <begin position="1"/>
        <end position="21"/>
    </location>
</feature>
<comment type="caution">
    <text evidence="4">The sequence shown here is derived from an EMBL/GenBank/DDBJ whole genome shotgun (WGS) entry which is preliminary data.</text>
</comment>
<keyword evidence="5" id="KW-1185">Reference proteome</keyword>
<evidence type="ECO:0000256" key="1">
    <source>
        <dbReference type="ARBA" id="ARBA00022729"/>
    </source>
</evidence>
<feature type="domain" description="Outer membrane protein beta-barrel" evidence="3">
    <location>
        <begin position="8"/>
        <end position="149"/>
    </location>
</feature>
<dbReference type="OrthoDB" id="6334154at2"/>
<dbReference type="EMBL" id="MJIC01000020">
    <property type="protein sequence ID" value="OFI32316.1"/>
    <property type="molecule type" value="Genomic_DNA"/>
</dbReference>
<reference evidence="4 5" key="1">
    <citation type="submission" date="2016-09" db="EMBL/GenBank/DDBJ databases">
        <title>Alteromonas lipolytica, a new species isolated from sea water.</title>
        <authorList>
            <person name="Wu Y.-H."/>
            <person name="Cheng H."/>
            <person name="Xu X.-W."/>
        </authorList>
    </citation>
    <scope>NUCLEOTIDE SEQUENCE [LARGE SCALE GENOMIC DNA]</scope>
    <source>
        <strain evidence="4 5">JW12</strain>
    </source>
</reference>
<accession>A0A1E8F966</accession>
<protein>
    <recommendedName>
        <fullName evidence="3">Outer membrane protein beta-barrel domain-containing protein</fullName>
    </recommendedName>
</protein>